<dbReference type="EMBL" id="JABCRI010000003">
    <property type="protein sequence ID" value="KAF8408744.1"/>
    <property type="molecule type" value="Genomic_DNA"/>
</dbReference>
<sequence length="238" mass="26251">MADDITSHHVFTLITFSSSIFTALRAHRIMASWVLKRAKPLKRVFVGAGDQEVLLGFRGCRRSVLLVASSPVVASHRSSSSYTGDSLGFREFRPRQSFDPRFDEIMKSRNDHAIPISWLDWNGNNCSSPGHRRQTLNFYSDCPSMGEISRIWSPVLDASSPRGSDTCTAVACDISHILTEIFRPNMSIGVREAPPEEKICSDGLAPIVLVHGIFGFGKGTQMNHLVSQRLEGNGSSTV</sequence>
<comment type="caution">
    <text evidence="1">The sequence shown here is derived from an EMBL/GenBank/DDBJ whole genome shotgun (WGS) entry which is preliminary data.</text>
</comment>
<dbReference type="Proteomes" id="UP000655225">
    <property type="component" value="Unassembled WGS sequence"/>
</dbReference>
<dbReference type="AlphaFoldDB" id="A0A834ZK56"/>
<evidence type="ECO:0000313" key="2">
    <source>
        <dbReference type="Proteomes" id="UP000655225"/>
    </source>
</evidence>
<accession>A0A834ZK56</accession>
<organism evidence="1 2">
    <name type="scientific">Tetracentron sinense</name>
    <name type="common">Spur-leaf</name>
    <dbReference type="NCBI Taxonomy" id="13715"/>
    <lineage>
        <taxon>Eukaryota</taxon>
        <taxon>Viridiplantae</taxon>
        <taxon>Streptophyta</taxon>
        <taxon>Embryophyta</taxon>
        <taxon>Tracheophyta</taxon>
        <taxon>Spermatophyta</taxon>
        <taxon>Magnoliopsida</taxon>
        <taxon>Trochodendrales</taxon>
        <taxon>Trochodendraceae</taxon>
        <taxon>Tetracentron</taxon>
    </lineage>
</organism>
<protein>
    <submittedName>
        <fullName evidence="1">Uncharacterized protein</fullName>
    </submittedName>
</protein>
<gene>
    <name evidence="1" type="ORF">HHK36_004812</name>
</gene>
<reference evidence="1 2" key="1">
    <citation type="submission" date="2020-04" db="EMBL/GenBank/DDBJ databases">
        <title>Plant Genome Project.</title>
        <authorList>
            <person name="Zhang R.-G."/>
        </authorList>
    </citation>
    <scope>NUCLEOTIDE SEQUENCE [LARGE SCALE GENOMIC DNA]</scope>
    <source>
        <strain evidence="1">YNK0</strain>
        <tissue evidence="1">Leaf</tissue>
    </source>
</reference>
<dbReference type="OrthoDB" id="206848at2759"/>
<keyword evidence="2" id="KW-1185">Reference proteome</keyword>
<proteinExistence type="predicted"/>
<name>A0A834ZK56_TETSI</name>
<evidence type="ECO:0000313" key="1">
    <source>
        <dbReference type="EMBL" id="KAF8408744.1"/>
    </source>
</evidence>